<dbReference type="AlphaFoldDB" id="A0A0B5EID8"/>
<protein>
    <submittedName>
        <fullName evidence="1">Uncharacterized protein</fullName>
    </submittedName>
</protein>
<proteinExistence type="predicted"/>
<gene>
    <name evidence="1" type="ORF">SLNWT_1612</name>
</gene>
<dbReference type="EMBL" id="CP010519">
    <property type="protein sequence ID" value="AJE81988.1"/>
    <property type="molecule type" value="Genomic_DNA"/>
</dbReference>
<evidence type="ECO:0000313" key="2">
    <source>
        <dbReference type="Proteomes" id="UP000031523"/>
    </source>
</evidence>
<sequence length="212" mass="23041">MPGTITDHRIGQSSIANVAVDVDVDVASLTTCEREVALYASDMPDRRRSFPNEQVREWIVQGAGRLGIEEMRRRALHLQGHGQLQRARLLPPLVQERHQAQFPKRARLDAVRKAVANNVLWDDMTHSAAARNHLGEVDGPCPCRGTGRIALAEAFSMLCPVHSATTIQAHQRGGEWMPGGVPAEVLASFGLTTSTRPVTGSADAAEVWGVEA</sequence>
<organism evidence="1 2">
    <name type="scientific">Streptomyces albus (strain ATCC 21838 / DSM 41398 / FERM P-419 / JCM 4703 / NBRC 107858)</name>
    <dbReference type="NCBI Taxonomy" id="1081613"/>
    <lineage>
        <taxon>Bacteria</taxon>
        <taxon>Bacillati</taxon>
        <taxon>Actinomycetota</taxon>
        <taxon>Actinomycetes</taxon>
        <taxon>Kitasatosporales</taxon>
        <taxon>Streptomycetaceae</taxon>
        <taxon>Streptomyces</taxon>
    </lineage>
</organism>
<name>A0A0B5EID8_STRA4</name>
<evidence type="ECO:0000313" key="1">
    <source>
        <dbReference type="EMBL" id="AJE81988.1"/>
    </source>
</evidence>
<accession>A0A0B5EID8</accession>
<keyword evidence="2" id="KW-1185">Reference proteome</keyword>
<reference evidence="1 2" key="1">
    <citation type="submission" date="2015-01" db="EMBL/GenBank/DDBJ databases">
        <title>Enhanced salinomycin production by adjusting the supply of polyketide extender units in Streptomyce albus DSM 41398.</title>
        <authorList>
            <person name="Lu C."/>
        </authorList>
    </citation>
    <scope>NUCLEOTIDE SEQUENCE [LARGE SCALE GENOMIC DNA]</scope>
    <source>
        <strain evidence="2">ATCC 21838 / DSM 41398 / FERM P-419 / JCM 4703 / NBRC 107858</strain>
    </source>
</reference>
<dbReference type="KEGG" id="sals:SLNWT_1612"/>
<dbReference type="Proteomes" id="UP000031523">
    <property type="component" value="Chromosome"/>
</dbReference>